<dbReference type="EMBL" id="HBEM01014514">
    <property type="protein sequence ID" value="CAD8449414.1"/>
    <property type="molecule type" value="Transcribed_RNA"/>
</dbReference>
<reference evidence="1" key="1">
    <citation type="submission" date="2021-01" db="EMBL/GenBank/DDBJ databases">
        <authorList>
            <person name="Corre E."/>
            <person name="Pelletier E."/>
            <person name="Niang G."/>
            <person name="Scheremetjew M."/>
            <person name="Finn R."/>
            <person name="Kale V."/>
            <person name="Holt S."/>
            <person name="Cochrane G."/>
            <person name="Meng A."/>
            <person name="Brown T."/>
            <person name="Cohen L."/>
        </authorList>
    </citation>
    <scope>NUCLEOTIDE SEQUENCE</scope>
    <source>
        <strain evidence="1">CCMP2058</strain>
    </source>
</reference>
<dbReference type="PROSITE" id="PS51257">
    <property type="entry name" value="PROKAR_LIPOPROTEIN"/>
    <property type="match status" value="1"/>
</dbReference>
<organism evidence="1">
    <name type="scientific">Amorphochlora amoebiformis</name>
    <dbReference type="NCBI Taxonomy" id="1561963"/>
    <lineage>
        <taxon>Eukaryota</taxon>
        <taxon>Sar</taxon>
        <taxon>Rhizaria</taxon>
        <taxon>Cercozoa</taxon>
        <taxon>Chlorarachniophyceae</taxon>
        <taxon>Amorphochlora</taxon>
    </lineage>
</organism>
<dbReference type="PANTHER" id="PTHR16128:SF5">
    <property type="entry name" value="FAD_NAD(P)-BINDING OXIDOREDUCTASE FAMILY PROTEIN"/>
    <property type="match status" value="1"/>
</dbReference>
<dbReference type="Gene3D" id="3.50.50.60">
    <property type="entry name" value="FAD/NAD(P)-binding domain"/>
    <property type="match status" value="1"/>
</dbReference>
<accession>A0A7S0DB83</accession>
<sequence>MWSSRVAIIGGGIAGCSVARGLAKKGMKPVVFEMGRGLGGRTATRRSREDSMVAIDHGAPAFHATSAEFLNLIHRLRKSGHVEDWKGVRGEMRAGGEFKMSAGNMLSMYVGRGGMSSVCEGLIAELDVETRFQTMIKSFAYDEQEEKRGNWMLTDRKGESLGEFGWIVATSSSLLHNRWTKIYGGPPPLLHAAKEVGMKGIHTVTSLENNPVFVVMMGFDSSHSPALNALPADMIEVTHSDTLSKVVRQTRPGMVPSLVLHSTIPFAQKSVMTHGRGGTAELMGAKNKTTDENKVKSAILSAFEQEVCRPLGINFDLSETDKAVYGPALHRWGSAFPGNVPEIEVPLSMVDGSARIAIAGDFLARPGGNVEQACLSGLEAAEEIYKIYNSAAK</sequence>
<dbReference type="Gene3D" id="3.90.660.10">
    <property type="match status" value="1"/>
</dbReference>
<proteinExistence type="predicted"/>
<dbReference type="Pfam" id="PF13450">
    <property type="entry name" value="NAD_binding_8"/>
    <property type="match status" value="1"/>
</dbReference>
<dbReference type="InterPro" id="IPR036188">
    <property type="entry name" value="FAD/NAD-bd_sf"/>
</dbReference>
<evidence type="ECO:0000313" key="1">
    <source>
        <dbReference type="EMBL" id="CAD8449414.1"/>
    </source>
</evidence>
<dbReference type="SUPFAM" id="SSF51905">
    <property type="entry name" value="FAD/NAD(P)-binding domain"/>
    <property type="match status" value="1"/>
</dbReference>
<dbReference type="PANTHER" id="PTHR16128">
    <property type="entry name" value="FAD/NAD(P)-BINDING OXIDOREDUCTASE FAMILY PROTEIN"/>
    <property type="match status" value="1"/>
</dbReference>
<gene>
    <name evidence="1" type="ORF">LAMO00422_LOCUS10004</name>
</gene>
<name>A0A7S0DB83_9EUKA</name>
<evidence type="ECO:0008006" key="2">
    <source>
        <dbReference type="Google" id="ProtNLM"/>
    </source>
</evidence>
<dbReference type="AlphaFoldDB" id="A0A7S0DB83"/>
<protein>
    <recommendedName>
        <fullName evidence="2">Amine oxidase domain-containing protein</fullName>
    </recommendedName>
</protein>